<accession>A0A4P7YBK9</accession>
<feature type="active site" description="Proton acceptor" evidence="6">
    <location>
        <position position="296"/>
    </location>
</feature>
<evidence type="ECO:0000256" key="6">
    <source>
        <dbReference type="PIRSR" id="PIRSR000138-1"/>
    </source>
</evidence>
<keyword evidence="3 7" id="KW-0288">FMN</keyword>
<dbReference type="Gene3D" id="3.20.20.70">
    <property type="entry name" value="Aldolase class I"/>
    <property type="match status" value="1"/>
</dbReference>
<feature type="binding site" evidence="7">
    <location>
        <position position="214"/>
    </location>
    <ligand>
        <name>FMN</name>
        <dbReference type="ChEBI" id="CHEBI:58210"/>
    </ligand>
</feature>
<dbReference type="InterPro" id="IPR037396">
    <property type="entry name" value="FMN_HAD"/>
</dbReference>
<feature type="binding site" evidence="7">
    <location>
        <begin position="136"/>
        <end position="138"/>
    </location>
    <ligand>
        <name>FMN</name>
        <dbReference type="ChEBI" id="CHEBI:58210"/>
    </ligand>
</feature>
<dbReference type="PROSITE" id="PS51349">
    <property type="entry name" value="FMN_HYDROXY_ACID_DH_2"/>
    <property type="match status" value="1"/>
</dbReference>
<dbReference type="RefSeq" id="WP_163957585.1">
    <property type="nucleotide sequence ID" value="NZ_CP039631.3"/>
</dbReference>
<keyword evidence="10" id="KW-0418">Kinase</keyword>
<feature type="binding site" evidence="7">
    <location>
        <position position="165"/>
    </location>
    <ligand>
        <name>FMN</name>
        <dbReference type="ChEBI" id="CHEBI:58210"/>
    </ligand>
</feature>
<evidence type="ECO:0000256" key="3">
    <source>
        <dbReference type="ARBA" id="ARBA00022643"/>
    </source>
</evidence>
<dbReference type="InterPro" id="IPR006311">
    <property type="entry name" value="TAT_signal"/>
</dbReference>
<dbReference type="Proteomes" id="UP000298274">
    <property type="component" value="Chromosome"/>
</dbReference>
<keyword evidence="4" id="KW-0560">Oxidoreductase</keyword>
<dbReference type="SMART" id="SM01240">
    <property type="entry name" value="IMPDH"/>
    <property type="match status" value="1"/>
</dbReference>
<dbReference type="GO" id="GO:0010181">
    <property type="term" value="F:FMN binding"/>
    <property type="evidence" value="ECO:0007669"/>
    <property type="project" value="InterPro"/>
</dbReference>
<feature type="binding site" evidence="7">
    <location>
        <begin position="327"/>
        <end position="331"/>
    </location>
    <ligand>
        <name>FMN</name>
        <dbReference type="ChEBI" id="CHEBI:58210"/>
    </ligand>
</feature>
<dbReference type="InterPro" id="IPR000262">
    <property type="entry name" value="FMN-dep_DH"/>
</dbReference>
<dbReference type="PANTHER" id="PTHR10578:SF107">
    <property type="entry name" value="2-HYDROXYACID OXIDASE 1"/>
    <property type="match status" value="1"/>
</dbReference>
<feature type="region of interest" description="Disordered" evidence="8">
    <location>
        <begin position="397"/>
        <end position="416"/>
    </location>
</feature>
<feature type="domain" description="FMN hydroxy acid dehydrogenase" evidence="9">
    <location>
        <begin position="55"/>
        <end position="401"/>
    </location>
</feature>
<dbReference type="PIRSF" id="PIRSF000138">
    <property type="entry name" value="Al-hdrx_acd_dh"/>
    <property type="match status" value="1"/>
</dbReference>
<dbReference type="SUPFAM" id="SSF51395">
    <property type="entry name" value="FMN-linked oxidoreductases"/>
    <property type="match status" value="1"/>
</dbReference>
<feature type="binding site" evidence="7">
    <location>
        <begin position="350"/>
        <end position="351"/>
    </location>
    <ligand>
        <name>FMN</name>
        <dbReference type="ChEBI" id="CHEBI:58210"/>
    </ligand>
</feature>
<keyword evidence="2 7" id="KW-0285">Flavoprotein</keyword>
<feature type="binding site" evidence="7">
    <location>
        <position position="188"/>
    </location>
    <ligand>
        <name>glyoxylate</name>
        <dbReference type="ChEBI" id="CHEBI:36655"/>
    </ligand>
</feature>
<feature type="binding site" evidence="7">
    <location>
        <position position="299"/>
    </location>
    <ligand>
        <name>glyoxylate</name>
        <dbReference type="ChEBI" id="CHEBI:36655"/>
    </ligand>
</feature>
<organism evidence="10 11">
    <name type="scientific">Pseudomonas veronii</name>
    <dbReference type="NCBI Taxonomy" id="76761"/>
    <lineage>
        <taxon>Bacteria</taxon>
        <taxon>Pseudomonadati</taxon>
        <taxon>Pseudomonadota</taxon>
        <taxon>Gammaproteobacteria</taxon>
        <taxon>Pseudomonadales</taxon>
        <taxon>Pseudomonadaceae</taxon>
        <taxon>Pseudomonas</taxon>
    </lineage>
</organism>
<feature type="binding site" evidence="7">
    <location>
        <position position="296"/>
    </location>
    <ligand>
        <name>glyoxylate</name>
        <dbReference type="ChEBI" id="CHEBI:36655"/>
    </ligand>
</feature>
<evidence type="ECO:0000256" key="1">
    <source>
        <dbReference type="ARBA" id="ARBA00001917"/>
    </source>
</evidence>
<gene>
    <name evidence="10" type="ORF">E4167_31375</name>
</gene>
<evidence type="ECO:0000313" key="10">
    <source>
        <dbReference type="EMBL" id="QCG68345.2"/>
    </source>
</evidence>
<feature type="binding site" evidence="7">
    <location>
        <position position="272"/>
    </location>
    <ligand>
        <name>FMN</name>
        <dbReference type="ChEBI" id="CHEBI:58210"/>
    </ligand>
</feature>
<keyword evidence="10" id="KW-0808">Transferase</keyword>
<feature type="binding site" evidence="7">
    <location>
        <position position="186"/>
    </location>
    <ligand>
        <name>FMN</name>
        <dbReference type="ChEBI" id="CHEBI:58210"/>
    </ligand>
</feature>
<dbReference type="PROSITE" id="PS51318">
    <property type="entry name" value="TAT"/>
    <property type="match status" value="1"/>
</dbReference>
<evidence type="ECO:0000256" key="2">
    <source>
        <dbReference type="ARBA" id="ARBA00022630"/>
    </source>
</evidence>
<dbReference type="AlphaFoldDB" id="A0A4P7YBK9"/>
<dbReference type="InterPro" id="IPR012133">
    <property type="entry name" value="Alpha-hydoxy_acid_DH_FMN"/>
</dbReference>
<dbReference type="GO" id="GO:0016301">
    <property type="term" value="F:kinase activity"/>
    <property type="evidence" value="ECO:0007669"/>
    <property type="project" value="UniProtKB-KW"/>
</dbReference>
<evidence type="ECO:0000256" key="5">
    <source>
        <dbReference type="ARBA" id="ARBA00024042"/>
    </source>
</evidence>
<dbReference type="InterPro" id="IPR013785">
    <property type="entry name" value="Aldolase_TIM"/>
</dbReference>
<evidence type="ECO:0000256" key="4">
    <source>
        <dbReference type="ARBA" id="ARBA00023002"/>
    </source>
</evidence>
<dbReference type="Pfam" id="PF01070">
    <property type="entry name" value="FMN_dh"/>
    <property type="match status" value="1"/>
</dbReference>
<reference evidence="11" key="1">
    <citation type="submission" date="2019-04" db="EMBL/GenBank/DDBJ databases">
        <title>Complete genome sequence of Pseudomonas veronii strain PVy, a versatile degrader capable of using multiple contaminants as sole carbon sources.</title>
        <authorList>
            <person name="Lopez-Echartea E."/>
            <person name="Ridl J."/>
            <person name="Pajer P."/>
            <person name="Strejcek M."/>
            <person name="Suman J."/>
            <person name="Uhlik O."/>
        </authorList>
    </citation>
    <scope>NUCLEOTIDE SEQUENCE [LARGE SCALE GENOMIC DNA]</scope>
    <source>
        <strain evidence="11">Pvy</strain>
    </source>
</reference>
<protein>
    <submittedName>
        <fullName evidence="10">Histidine kinase</fullName>
    </submittedName>
</protein>
<dbReference type="EMBL" id="CP039631">
    <property type="protein sequence ID" value="QCG68345.2"/>
    <property type="molecule type" value="Genomic_DNA"/>
</dbReference>
<dbReference type="PANTHER" id="PTHR10578">
    <property type="entry name" value="S -2-HYDROXY-ACID OXIDASE-RELATED"/>
    <property type="match status" value="1"/>
</dbReference>
<evidence type="ECO:0000259" key="9">
    <source>
        <dbReference type="PROSITE" id="PS51349"/>
    </source>
</evidence>
<comment type="cofactor">
    <cofactor evidence="1">
        <name>FMN</name>
        <dbReference type="ChEBI" id="CHEBI:58210"/>
    </cofactor>
</comment>
<evidence type="ECO:0000256" key="8">
    <source>
        <dbReference type="SAM" id="MobiDB-lite"/>
    </source>
</evidence>
<comment type="similarity">
    <text evidence="5">Belongs to the FMN-dependent alpha-hydroxy acid dehydrogenase family.</text>
</comment>
<proteinExistence type="inferred from homology"/>
<evidence type="ECO:0000256" key="7">
    <source>
        <dbReference type="PIRSR" id="PIRSR000138-2"/>
    </source>
</evidence>
<name>A0A4P7YBK9_PSEVE</name>
<feature type="binding site" evidence="7">
    <location>
        <position position="294"/>
    </location>
    <ligand>
        <name>FMN</name>
        <dbReference type="ChEBI" id="CHEBI:58210"/>
    </ligand>
</feature>
<dbReference type="GO" id="GO:0016491">
    <property type="term" value="F:oxidoreductase activity"/>
    <property type="evidence" value="ECO:0007669"/>
    <property type="project" value="UniProtKB-KW"/>
</dbReference>
<evidence type="ECO:0000313" key="11">
    <source>
        <dbReference type="Proteomes" id="UP000298274"/>
    </source>
</evidence>
<sequence length="416" mass="43847">MPTHDQDAINLSRRSALKIVGVSLAATALAAGHVAAQTPENASNVGTNIVRKGIDKKLDIFNIDLLEEQAKQVYGHGTYVFVANGSGKQWTLAENQRAWGDYAFVPQRMQGVVRDKIDLSVDLLGLRLPHPFIITPFGSHGLHHPLAEVATARGIAKSGGLLTVSVSSTASMEDIAKASDGPKWFQIYLTSDDGFSRAVLQRAKAAGFKAIVLTVDAIGQGSSDEYMRLGNPRPWLPYGNFPDGKQPAFKTNLSWADVEMIRNVTGLPVVVKGITRPEDARAAIAAGAAAIQVSNHGGRALDGTPAAITVLPSIAEVVKGDVPLILDSGIRRGTDVVKALAMGANAVAIGRPVMFGLALGGASGVDSVIEYLHRETVNTLLHLGVNRLGELRSEHVRQAAAPGTHGPVSVGAERLG</sequence>